<evidence type="ECO:0000313" key="3">
    <source>
        <dbReference type="Proteomes" id="UP001297370"/>
    </source>
</evidence>
<dbReference type="Gene3D" id="1.50.10.20">
    <property type="match status" value="1"/>
</dbReference>
<dbReference type="RefSeq" id="WP_173867468.1">
    <property type="nucleotide sequence ID" value="NZ_JAAIQY010000013.1"/>
</dbReference>
<dbReference type="PIRSF" id="PIRSF037228">
    <property type="entry name" value="Lant_mod_RumM"/>
    <property type="match status" value="1"/>
</dbReference>
<dbReference type="Pfam" id="PF05147">
    <property type="entry name" value="LANC_like"/>
    <property type="match status" value="1"/>
</dbReference>
<dbReference type="NCBIfam" id="TIGR03897">
    <property type="entry name" value="lanti_2_LanM"/>
    <property type="match status" value="1"/>
</dbReference>
<dbReference type="Proteomes" id="UP001297370">
    <property type="component" value="Unassembled WGS sequence"/>
</dbReference>
<dbReference type="InterPro" id="IPR007822">
    <property type="entry name" value="LANC-like"/>
</dbReference>
<dbReference type="PRINTS" id="PR01950">
    <property type="entry name" value="LANCSUPER"/>
</dbReference>
<evidence type="ECO:0000259" key="1">
    <source>
        <dbReference type="Pfam" id="PF13575"/>
    </source>
</evidence>
<sequence>MNDNTMLRIIIESNLHIRIMEHFLLIGNQPSLKLDKIQEDNIILSFANQLYEDIVPVLVEEYNKYCEEGIIYGNTFQKRVDSFTTMIKDKLFIENLFRKYPLLENILKINFHDFTKLIYEIYKNYETDKLLIREKFNKDFGKIVNININLGDKHNGKTVAKVEFENGNLMYKPRRLLSSNLYDELLRFIENKGVIDFKHYQSIVMQDYTWQEFVLYDADLTFAEAQRYYYRAGVLLSLFLILKSTDMHHENIIVSGEYPMIIDTETILSAAIKDNMEITKGRSIEQSVLSTAMLPINDSVYDINVSGLFFKEEFSKTIYYYSLIENKEKDFYYEKKAASTSLQKNIVFVNGKIVGSEEVGEKLLEGFEAGAKCLLRNLEEFKKILGSSKYAQLEVRALLRGTQVYYTFIRECKKIETLKNKQKFDKILRILLKGFQPAEFGYLRVEEEIENLKKLDIPLFYTKLNDVNLYSRNKVICNEYFKNSPLQNVLNGLSVFNEEMIKYQKHLIELSLFTFSCKESDINTESLLIDKSIENKELQYILGKYAYEMLSYEVPMTDDSSLFYMAALNQECLRIDAVNAGIYMGGGIIHFLYSYADVFKDETIKKYSKRLLKGIYNRYLIEKEKMDIKPFGIYEGYGGILYLSYNYSRLNEDLEIDTIFQTMLIDVLDYYSTKSFDRKIDTDYINGIGSTILLLGKIYFEKTVDRSIEQKLENLFEKYYEFLKISSIEDSIGIAHGLSGVSVVLSYIYRIFREEECLKLIETLITKEDQIIEKYLKTNTISYTWCRGMAGVLVSRCVIKENLEYISGNTYLKNYLQKKINKYSTKNIIESMMEVKNACLCHGIAGNIDAINYFNKVTGNSYKTDYFIDNIDSYNWFTNSKYQFESFMLGKAGLMYSLLYQLEGNNVLSISALEIVK</sequence>
<dbReference type="SUPFAM" id="SSF158745">
    <property type="entry name" value="LanC-like"/>
    <property type="match status" value="1"/>
</dbReference>
<organism evidence="2 3">
    <name type="scientific">Mediterraneibacter gnavus</name>
    <name type="common">Ruminococcus gnavus</name>
    <dbReference type="NCBI Taxonomy" id="33038"/>
    <lineage>
        <taxon>Bacteria</taxon>
        <taxon>Bacillati</taxon>
        <taxon>Bacillota</taxon>
        <taxon>Clostridia</taxon>
        <taxon>Lachnospirales</taxon>
        <taxon>Lachnospiraceae</taxon>
        <taxon>Mediterraneibacter</taxon>
    </lineage>
</organism>
<accession>A0AAJ1B6Z4</accession>
<protein>
    <submittedName>
        <fullName evidence="2">Type 2 lantipeptide synthetase LanM</fullName>
    </submittedName>
</protein>
<dbReference type="Pfam" id="PF13575">
    <property type="entry name" value="DUF4135"/>
    <property type="match status" value="1"/>
</dbReference>
<feature type="domain" description="Lantibiotic biosynthesis protein dehydration" evidence="1">
    <location>
        <begin position="100"/>
        <end position="462"/>
    </location>
</feature>
<evidence type="ECO:0000313" key="2">
    <source>
        <dbReference type="EMBL" id="MCB5619538.1"/>
    </source>
</evidence>
<name>A0AAJ1B6Z4_MEDGN</name>
<proteinExistence type="predicted"/>
<dbReference type="EMBL" id="JAJBOM010000013">
    <property type="protein sequence ID" value="MCB5619538.1"/>
    <property type="molecule type" value="Genomic_DNA"/>
</dbReference>
<dbReference type="AlphaFoldDB" id="A0AAJ1B6Z4"/>
<dbReference type="InterPro" id="IPR025410">
    <property type="entry name" value="Lant_dehyd"/>
</dbReference>
<dbReference type="GO" id="GO:0031179">
    <property type="term" value="P:peptide modification"/>
    <property type="evidence" value="ECO:0007669"/>
    <property type="project" value="InterPro"/>
</dbReference>
<comment type="caution">
    <text evidence="2">The sequence shown here is derived from an EMBL/GenBank/DDBJ whole genome shotgun (WGS) entry which is preliminary data.</text>
</comment>
<dbReference type="InterPro" id="IPR017146">
    <property type="entry name" value="Lanti_2_LanM"/>
</dbReference>
<gene>
    <name evidence="2" type="primary">lanM</name>
    <name evidence="2" type="ORF">LIQ08_10300</name>
</gene>
<reference evidence="2" key="1">
    <citation type="submission" date="2021-10" db="EMBL/GenBank/DDBJ databases">
        <title>Collection of gut derived symbiotic bacterial strains cultured from healthy donors.</title>
        <authorList>
            <person name="Lin H."/>
            <person name="Littmann E."/>
            <person name="Claire K."/>
            <person name="Pamer E."/>
        </authorList>
    </citation>
    <scope>NUCLEOTIDE SEQUENCE</scope>
    <source>
        <strain evidence="2">MSK.23.18</strain>
    </source>
</reference>
<dbReference type="SMART" id="SM01260">
    <property type="entry name" value="LANC_like"/>
    <property type="match status" value="1"/>
</dbReference>